<dbReference type="GO" id="GO:0005956">
    <property type="term" value="C:protein kinase CK2 complex"/>
    <property type="evidence" value="ECO:0007669"/>
    <property type="project" value="TreeGrafter"/>
</dbReference>
<evidence type="ECO:0000256" key="6">
    <source>
        <dbReference type="ARBA" id="ARBA00022840"/>
    </source>
</evidence>
<evidence type="ECO:0000256" key="8">
    <source>
        <dbReference type="ARBA" id="ARBA00048679"/>
    </source>
</evidence>
<protein>
    <recommendedName>
        <fullName evidence="1">non-specific serine/threonine protein kinase</fullName>
        <ecNumber evidence="1">2.7.11.1</ecNumber>
    </recommendedName>
</protein>
<evidence type="ECO:0000256" key="4">
    <source>
        <dbReference type="ARBA" id="ARBA00022741"/>
    </source>
</evidence>
<organism evidence="12 13">
    <name type="scientific">Thecamonas trahens ATCC 50062</name>
    <dbReference type="NCBI Taxonomy" id="461836"/>
    <lineage>
        <taxon>Eukaryota</taxon>
        <taxon>Apusozoa</taxon>
        <taxon>Apusomonadida</taxon>
        <taxon>Apusomonadidae</taxon>
        <taxon>Thecamonas</taxon>
    </lineage>
</organism>
<dbReference type="PANTHER" id="PTHR24054:SF0">
    <property type="entry name" value="CASEIN KINASE II SUBUNIT ALPHA"/>
    <property type="match status" value="1"/>
</dbReference>
<dbReference type="InterPro" id="IPR045216">
    <property type="entry name" value="CK2_alpha"/>
</dbReference>
<name>A0A0L0D2D2_THETB</name>
<comment type="catalytic activity">
    <reaction evidence="7">
        <text>L-threonyl-[protein] + ATP = O-phospho-L-threonyl-[protein] + ADP + H(+)</text>
        <dbReference type="Rhea" id="RHEA:46608"/>
        <dbReference type="Rhea" id="RHEA-COMP:11060"/>
        <dbReference type="Rhea" id="RHEA-COMP:11605"/>
        <dbReference type="ChEBI" id="CHEBI:15378"/>
        <dbReference type="ChEBI" id="CHEBI:30013"/>
        <dbReference type="ChEBI" id="CHEBI:30616"/>
        <dbReference type="ChEBI" id="CHEBI:61977"/>
        <dbReference type="ChEBI" id="CHEBI:456216"/>
        <dbReference type="EC" id="2.7.11.1"/>
    </reaction>
</comment>
<dbReference type="Proteomes" id="UP000054408">
    <property type="component" value="Unassembled WGS sequence"/>
</dbReference>
<evidence type="ECO:0000313" key="12">
    <source>
        <dbReference type="EMBL" id="KNC46452.1"/>
    </source>
</evidence>
<dbReference type="OrthoDB" id="10254671at2759"/>
<keyword evidence="4 9" id="KW-0547">Nucleotide-binding</keyword>
<dbReference type="InterPro" id="IPR011009">
    <property type="entry name" value="Kinase-like_dom_sf"/>
</dbReference>
<dbReference type="SUPFAM" id="SSF56112">
    <property type="entry name" value="Protein kinase-like (PK-like)"/>
    <property type="match status" value="1"/>
</dbReference>
<dbReference type="GO" id="GO:0004674">
    <property type="term" value="F:protein serine/threonine kinase activity"/>
    <property type="evidence" value="ECO:0007669"/>
    <property type="project" value="UniProtKB-KW"/>
</dbReference>
<evidence type="ECO:0000256" key="1">
    <source>
        <dbReference type="ARBA" id="ARBA00012513"/>
    </source>
</evidence>
<dbReference type="PROSITE" id="PS00107">
    <property type="entry name" value="PROTEIN_KINASE_ATP"/>
    <property type="match status" value="1"/>
</dbReference>
<evidence type="ECO:0000256" key="3">
    <source>
        <dbReference type="ARBA" id="ARBA00022679"/>
    </source>
</evidence>
<dbReference type="GO" id="GO:0031981">
    <property type="term" value="C:nuclear lumen"/>
    <property type="evidence" value="ECO:0007669"/>
    <property type="project" value="UniProtKB-ARBA"/>
</dbReference>
<keyword evidence="2 10" id="KW-0723">Serine/threonine-protein kinase</keyword>
<dbReference type="GO" id="GO:0051726">
    <property type="term" value="P:regulation of cell cycle"/>
    <property type="evidence" value="ECO:0007669"/>
    <property type="project" value="TreeGrafter"/>
</dbReference>
<dbReference type="InterPro" id="IPR008271">
    <property type="entry name" value="Ser/Thr_kinase_AS"/>
</dbReference>
<dbReference type="InterPro" id="IPR017441">
    <property type="entry name" value="Protein_kinase_ATP_BS"/>
</dbReference>
<dbReference type="GeneID" id="25562554"/>
<dbReference type="GO" id="GO:0006357">
    <property type="term" value="P:regulation of transcription by RNA polymerase II"/>
    <property type="evidence" value="ECO:0007669"/>
    <property type="project" value="UniProtKB-ARBA"/>
</dbReference>
<dbReference type="OMA" id="ACEKRPQ"/>
<evidence type="ECO:0000256" key="10">
    <source>
        <dbReference type="RuleBase" id="RU000304"/>
    </source>
</evidence>
<proteinExistence type="inferred from homology"/>
<dbReference type="Gene3D" id="1.10.510.10">
    <property type="entry name" value="Transferase(Phosphotransferase) domain 1"/>
    <property type="match status" value="1"/>
</dbReference>
<dbReference type="PANTHER" id="PTHR24054">
    <property type="entry name" value="CASEIN KINASE II SUBUNIT ALPHA"/>
    <property type="match status" value="1"/>
</dbReference>
<dbReference type="CDD" id="cd14132">
    <property type="entry name" value="STKc_CK2_alpha"/>
    <property type="match status" value="1"/>
</dbReference>
<comment type="catalytic activity">
    <reaction evidence="8">
        <text>L-seryl-[protein] + ATP = O-phospho-L-seryl-[protein] + ADP + H(+)</text>
        <dbReference type="Rhea" id="RHEA:17989"/>
        <dbReference type="Rhea" id="RHEA-COMP:9863"/>
        <dbReference type="Rhea" id="RHEA-COMP:11604"/>
        <dbReference type="ChEBI" id="CHEBI:15378"/>
        <dbReference type="ChEBI" id="CHEBI:29999"/>
        <dbReference type="ChEBI" id="CHEBI:30616"/>
        <dbReference type="ChEBI" id="CHEBI:83421"/>
        <dbReference type="ChEBI" id="CHEBI:456216"/>
        <dbReference type="EC" id="2.7.11.1"/>
    </reaction>
</comment>
<dbReference type="eggNOG" id="KOG0668">
    <property type="taxonomic scope" value="Eukaryota"/>
</dbReference>
<dbReference type="PROSITE" id="PS00108">
    <property type="entry name" value="PROTEIN_KINASE_ST"/>
    <property type="match status" value="1"/>
</dbReference>
<dbReference type="FunFam" id="3.30.200.20:FF:000088">
    <property type="entry name" value="Casein kinase II subunit alpha"/>
    <property type="match status" value="1"/>
</dbReference>
<keyword evidence="5 12" id="KW-0418">Kinase</keyword>
<evidence type="ECO:0000256" key="7">
    <source>
        <dbReference type="ARBA" id="ARBA00047899"/>
    </source>
</evidence>
<reference evidence="12 13" key="1">
    <citation type="submission" date="2010-05" db="EMBL/GenBank/DDBJ databases">
        <title>The Genome Sequence of Thecamonas trahens ATCC 50062.</title>
        <authorList>
            <consortium name="The Broad Institute Genome Sequencing Platform"/>
            <person name="Russ C."/>
            <person name="Cuomo C."/>
            <person name="Shea T."/>
            <person name="Young S.K."/>
            <person name="Zeng Q."/>
            <person name="Koehrsen M."/>
            <person name="Haas B."/>
            <person name="Borodovsky M."/>
            <person name="Guigo R."/>
            <person name="Alvarado L."/>
            <person name="Berlin A."/>
            <person name="Bochicchio J."/>
            <person name="Borenstein D."/>
            <person name="Chapman S."/>
            <person name="Chen Z."/>
            <person name="Freedman E."/>
            <person name="Gellesch M."/>
            <person name="Goldberg J."/>
            <person name="Griggs A."/>
            <person name="Gujja S."/>
            <person name="Heilman E."/>
            <person name="Heiman D."/>
            <person name="Hepburn T."/>
            <person name="Howarth C."/>
            <person name="Jen D."/>
            <person name="Larson L."/>
            <person name="Mehta T."/>
            <person name="Park D."/>
            <person name="Pearson M."/>
            <person name="Roberts A."/>
            <person name="Saif S."/>
            <person name="Shenoy N."/>
            <person name="Sisk P."/>
            <person name="Stolte C."/>
            <person name="Sykes S."/>
            <person name="Thomson T."/>
            <person name="Walk T."/>
            <person name="White J."/>
            <person name="Yandava C."/>
            <person name="Burger G."/>
            <person name="Gray M.W."/>
            <person name="Holland P.W.H."/>
            <person name="King N."/>
            <person name="Lang F.B.F."/>
            <person name="Roger A.J."/>
            <person name="Ruiz-Trillo I."/>
            <person name="Lander E."/>
            <person name="Nusbaum C."/>
        </authorList>
    </citation>
    <scope>NUCLEOTIDE SEQUENCE [LARGE SCALE GENOMIC DNA]</scope>
    <source>
        <strain evidence="12 13">ATCC 50062</strain>
    </source>
</reference>
<sequence>MSLARVYRDAISKQPDDFTAYNDMQIEWGDPEKYAVVRKIGQGKYSEVFLGKDVSTDPEGDVVLKVLKPVKFQRIKKEIKILQNLRDGPNILQLLDVVRDPETKQPCVVFEWVDAVDFKTYFPSMPDMEVRFYLYKLLEALDYAHSKGIMHRDVKPHNTVYDPKTRTLRLIDWGLADFYYPGMEFSLRVASRYFKAVELFLGMRDYDYSSDLWSVGVVAAQMVFISYPFFRGKRTDANQLSKIVRILGTDDMVAFQQKYHLSDEDSCEPKGFKHYPKKPWESFITEENKHLCSPEALSLVDGLLCYDHQERLTAREAMEHPYFAPIREAEEAGQDPF</sequence>
<gene>
    <name evidence="12" type="ORF">AMSG_02909</name>
</gene>
<dbReference type="EC" id="2.7.11.1" evidence="1"/>
<evidence type="ECO:0000313" key="13">
    <source>
        <dbReference type="Proteomes" id="UP000054408"/>
    </source>
</evidence>
<dbReference type="InterPro" id="IPR000719">
    <property type="entry name" value="Prot_kinase_dom"/>
</dbReference>
<dbReference type="Gene3D" id="3.30.200.20">
    <property type="entry name" value="Phosphorylase Kinase, domain 1"/>
    <property type="match status" value="1"/>
</dbReference>
<dbReference type="SMART" id="SM00220">
    <property type="entry name" value="S_TKc"/>
    <property type="match status" value="1"/>
</dbReference>
<dbReference type="FunFam" id="1.10.510.10:FF:000459">
    <property type="entry name" value="Casein kinase II subunit alpha"/>
    <property type="match status" value="1"/>
</dbReference>
<dbReference type="STRING" id="461836.A0A0L0D2D2"/>
<evidence type="ECO:0000256" key="9">
    <source>
        <dbReference type="PROSITE-ProRule" id="PRU10141"/>
    </source>
</evidence>
<dbReference type="PROSITE" id="PS50011">
    <property type="entry name" value="PROTEIN_KINASE_DOM"/>
    <property type="match status" value="1"/>
</dbReference>
<dbReference type="AlphaFoldDB" id="A0A0L0D2D2"/>
<dbReference type="EMBL" id="GL349442">
    <property type="protein sequence ID" value="KNC46452.1"/>
    <property type="molecule type" value="Genomic_DNA"/>
</dbReference>
<dbReference type="RefSeq" id="XP_013760743.1">
    <property type="nucleotide sequence ID" value="XM_013905289.1"/>
</dbReference>
<evidence type="ECO:0000256" key="5">
    <source>
        <dbReference type="ARBA" id="ARBA00022777"/>
    </source>
</evidence>
<keyword evidence="6 9" id="KW-0067">ATP-binding</keyword>
<feature type="domain" description="Protein kinase" evidence="11">
    <location>
        <begin position="34"/>
        <end position="323"/>
    </location>
</feature>
<dbReference type="Pfam" id="PF00069">
    <property type="entry name" value="Pkinase"/>
    <property type="match status" value="1"/>
</dbReference>
<dbReference type="GO" id="GO:0005524">
    <property type="term" value="F:ATP binding"/>
    <property type="evidence" value="ECO:0007669"/>
    <property type="project" value="UniProtKB-UniRule"/>
</dbReference>
<keyword evidence="13" id="KW-1185">Reference proteome</keyword>
<dbReference type="GO" id="GO:0005829">
    <property type="term" value="C:cytosol"/>
    <property type="evidence" value="ECO:0007669"/>
    <property type="project" value="TreeGrafter"/>
</dbReference>
<evidence type="ECO:0000256" key="2">
    <source>
        <dbReference type="ARBA" id="ARBA00022527"/>
    </source>
</evidence>
<keyword evidence="3" id="KW-0808">Transferase</keyword>
<accession>A0A0L0D2D2</accession>
<evidence type="ECO:0000259" key="11">
    <source>
        <dbReference type="PROSITE" id="PS50011"/>
    </source>
</evidence>
<comment type="similarity">
    <text evidence="10">Belongs to the protein kinase superfamily.</text>
</comment>
<feature type="binding site" evidence="9">
    <location>
        <position position="65"/>
    </location>
    <ligand>
        <name>ATP</name>
        <dbReference type="ChEBI" id="CHEBI:30616"/>
    </ligand>
</feature>